<sequence>MIIVVDRAYPHMFVTAESRFAEDLCGVEFHDLLTFARALELAEFHAEHQFDECSVLRAAMVRLREEPGAVAGGSGRNSVRGRGFAVFDSGVGGFAWHDCDEDPGPIVSVAIAVACADLTRDCDPQQCRMHARVCEAFDEFGINPLPPRQCLEGTYKSHIDRVNTLAAAAAVVDVPYEYCRIDPGPVPEPVGRILLDLHHYCDARSCRVKQRGQQGIADDAASKPVPECRAPEEQITLVVDRVVAADIALQMAKHALRTGKGEASAEMIAATAEFASARRLRDALFLAGLPDDSTVPASMVRAFGISLRELRRLIPGLRTRIAPSGVHDR</sequence>
<evidence type="ECO:0000313" key="2">
    <source>
        <dbReference type="Proteomes" id="UP001601992"/>
    </source>
</evidence>
<keyword evidence="2" id="KW-1185">Reference proteome</keyword>
<organism evidence="1 2">
    <name type="scientific">Nocardia jiangxiensis</name>
    <dbReference type="NCBI Taxonomy" id="282685"/>
    <lineage>
        <taxon>Bacteria</taxon>
        <taxon>Bacillati</taxon>
        <taxon>Actinomycetota</taxon>
        <taxon>Actinomycetes</taxon>
        <taxon>Mycobacteriales</taxon>
        <taxon>Nocardiaceae</taxon>
        <taxon>Nocardia</taxon>
    </lineage>
</organism>
<protein>
    <submittedName>
        <fullName evidence="1">Uncharacterized protein</fullName>
    </submittedName>
</protein>
<reference evidence="1 2" key="1">
    <citation type="submission" date="2024-10" db="EMBL/GenBank/DDBJ databases">
        <title>The Natural Products Discovery Center: Release of the First 8490 Sequenced Strains for Exploring Actinobacteria Biosynthetic Diversity.</title>
        <authorList>
            <person name="Kalkreuter E."/>
            <person name="Kautsar S.A."/>
            <person name="Yang D."/>
            <person name="Bader C.D."/>
            <person name="Teijaro C.N."/>
            <person name="Fluegel L."/>
            <person name="Davis C.M."/>
            <person name="Simpson J.R."/>
            <person name="Lauterbach L."/>
            <person name="Steele A.D."/>
            <person name="Gui C."/>
            <person name="Meng S."/>
            <person name="Li G."/>
            <person name="Viehrig K."/>
            <person name="Ye F."/>
            <person name="Su P."/>
            <person name="Kiefer A.F."/>
            <person name="Nichols A."/>
            <person name="Cepeda A.J."/>
            <person name="Yan W."/>
            <person name="Fan B."/>
            <person name="Jiang Y."/>
            <person name="Adhikari A."/>
            <person name="Zheng C.-J."/>
            <person name="Schuster L."/>
            <person name="Cowan T.M."/>
            <person name="Smanski M.J."/>
            <person name="Chevrette M.G."/>
            <person name="De Carvalho L.P.S."/>
            <person name="Shen B."/>
        </authorList>
    </citation>
    <scope>NUCLEOTIDE SEQUENCE [LARGE SCALE GENOMIC DNA]</scope>
    <source>
        <strain evidence="1 2">NPDC002593</strain>
    </source>
</reference>
<evidence type="ECO:0000313" key="1">
    <source>
        <dbReference type="EMBL" id="MFF3569224.1"/>
    </source>
</evidence>
<accession>A0ABW6S254</accession>
<dbReference type="Proteomes" id="UP001601992">
    <property type="component" value="Unassembled WGS sequence"/>
</dbReference>
<proteinExistence type="predicted"/>
<dbReference type="EMBL" id="JBIAQY010000004">
    <property type="protein sequence ID" value="MFF3569224.1"/>
    <property type="molecule type" value="Genomic_DNA"/>
</dbReference>
<name>A0ABW6S254_9NOCA</name>
<dbReference type="RefSeq" id="WP_387403994.1">
    <property type="nucleotide sequence ID" value="NZ_JBIAQY010000004.1"/>
</dbReference>
<gene>
    <name evidence="1" type="ORF">ACFYXQ_15750</name>
</gene>
<comment type="caution">
    <text evidence="1">The sequence shown here is derived from an EMBL/GenBank/DDBJ whole genome shotgun (WGS) entry which is preliminary data.</text>
</comment>